<gene>
    <name evidence="3" type="ORF">SAMN05444355_11848</name>
</gene>
<proteinExistence type="predicted"/>
<accession>A0A1H9R191</accession>
<evidence type="ECO:0000256" key="2">
    <source>
        <dbReference type="ARBA" id="ARBA00022679"/>
    </source>
</evidence>
<sequence>MIVVKLQGGLGNQMFQYAIASILALENKSKLKVDNLFFENKEKSIGFTPRQFELSVFNNKYLVATQKEIKAFTNLSKFNQVRHNYGLNYPKVFVETYLGYHNTVLQLKSPIYLDGYFQSYHYFEGYESFVKDLFSFSTMNLDEKNKKILTEINNSETVSVHIRRGDYVNDKLTQQFHGNCSKEYYLEAIHRMEQKSKGLTYVFFSDDIDWVKEEYANLLVKKLFVDENKGSESWKDMFLMTYCSHNIIANSSFSWWGAWLNSFSEKTVIAPKKWFLNTDANEKTKDLIPESWLRI</sequence>
<reference evidence="4" key="1">
    <citation type="submission" date="2016-10" db="EMBL/GenBank/DDBJ databases">
        <authorList>
            <person name="Varghese N."/>
            <person name="Submissions S."/>
        </authorList>
    </citation>
    <scope>NUCLEOTIDE SEQUENCE [LARGE SCALE GENOMIC DNA]</scope>
    <source>
        <strain evidence="4">DSM 15719</strain>
    </source>
</reference>
<dbReference type="GO" id="GO:0005975">
    <property type="term" value="P:carbohydrate metabolic process"/>
    <property type="evidence" value="ECO:0007669"/>
    <property type="project" value="InterPro"/>
</dbReference>
<dbReference type="InterPro" id="IPR002516">
    <property type="entry name" value="Glyco_trans_11"/>
</dbReference>
<dbReference type="GO" id="GO:0008107">
    <property type="term" value="F:galactoside 2-alpha-L-fucosyltransferase activity"/>
    <property type="evidence" value="ECO:0007669"/>
    <property type="project" value="InterPro"/>
</dbReference>
<dbReference type="Pfam" id="PF01531">
    <property type="entry name" value="Glyco_transf_11"/>
    <property type="match status" value="1"/>
</dbReference>
<protein>
    <submittedName>
        <fullName evidence="3">Glycosyl transferase family 11</fullName>
    </submittedName>
</protein>
<dbReference type="PANTHER" id="PTHR11927:SF9">
    <property type="entry name" value="L-FUCOSYLTRANSFERASE"/>
    <property type="match status" value="1"/>
</dbReference>
<dbReference type="GO" id="GO:0016020">
    <property type="term" value="C:membrane"/>
    <property type="evidence" value="ECO:0007669"/>
    <property type="project" value="InterPro"/>
</dbReference>
<dbReference type="EMBL" id="FOFZ01000018">
    <property type="protein sequence ID" value="SER65733.1"/>
    <property type="molecule type" value="Genomic_DNA"/>
</dbReference>
<keyword evidence="2 3" id="KW-0808">Transferase</keyword>
<dbReference type="CDD" id="cd11301">
    <property type="entry name" value="Fut1_Fut2_like"/>
    <property type="match status" value="1"/>
</dbReference>
<dbReference type="PANTHER" id="PTHR11927">
    <property type="entry name" value="GALACTOSIDE 2-L-FUCOSYLTRANSFERASE"/>
    <property type="match status" value="1"/>
</dbReference>
<evidence type="ECO:0000256" key="1">
    <source>
        <dbReference type="ARBA" id="ARBA00022676"/>
    </source>
</evidence>
<evidence type="ECO:0000313" key="3">
    <source>
        <dbReference type="EMBL" id="SER65733.1"/>
    </source>
</evidence>
<dbReference type="Gene3D" id="3.40.50.11350">
    <property type="match status" value="1"/>
</dbReference>
<dbReference type="AlphaFoldDB" id="A0A1H9R191"/>
<dbReference type="Proteomes" id="UP000183658">
    <property type="component" value="Unassembled WGS sequence"/>
</dbReference>
<organism evidence="3 4">
    <name type="scientific">Flavobacterium frigoris</name>
    <dbReference type="NCBI Taxonomy" id="229204"/>
    <lineage>
        <taxon>Bacteria</taxon>
        <taxon>Pseudomonadati</taxon>
        <taxon>Bacteroidota</taxon>
        <taxon>Flavobacteriia</taxon>
        <taxon>Flavobacteriales</taxon>
        <taxon>Flavobacteriaceae</taxon>
        <taxon>Flavobacterium</taxon>
    </lineage>
</organism>
<keyword evidence="4" id="KW-1185">Reference proteome</keyword>
<name>A0A1H9R191_FLAFI</name>
<evidence type="ECO:0000313" key="4">
    <source>
        <dbReference type="Proteomes" id="UP000183658"/>
    </source>
</evidence>
<keyword evidence="1" id="KW-0328">Glycosyltransferase</keyword>